<sequence length="472" mass="54304">MYALVDYLTEDEAERAGLLAKPTCFVIFGRPGVGKTTLARNIAVSCKCILIDGMLFSDTLFSYLYKKQFLLKPCQCLVIPFLCTGYVLSCLPYVTEDPQEIHDQIELIKNLKLTPDFIINIKCSDIDLVKRLSGLKQHPETGQLHNLTVWQQEEELLRKSKEQEMDDADEDYEEVLSVQKLFFTSEDLLRYMTSIRIVAPGFRWRRSRWGRICPVALKEGNIIQGEIDLCVGFQDKLYILSCQDAYHKFIANPRRYLLPPMPRPPCKVGIIGFSQAGKSTMCSLLAQHYGAVVLDLEELIKPFLAKADQERFEKLRDITTPAVKSMRKKKKSRESASGKQFLLLLLGFLKFTKYIHIFSFLINPLMHHFSFNLSMLFLTAVQYYFYYVVNFAFKYISIKVLMSQIEKMNSNSEDKTGWVLDNFPKNLSEMDVIQQVGTLPDTIICLQDTDKHYSGGILCAFVFSKFPLRPCF</sequence>
<keyword evidence="4" id="KW-0175">Coiled coil</keyword>
<evidence type="ECO:0000256" key="5">
    <source>
        <dbReference type="SAM" id="Phobius"/>
    </source>
</evidence>
<feature type="transmembrane region" description="Helical" evidence="5">
    <location>
        <begin position="341"/>
        <end position="362"/>
    </location>
</feature>
<keyword evidence="5" id="KW-1133">Transmembrane helix</keyword>
<dbReference type="AlphaFoldDB" id="A0A3P9N082"/>
<evidence type="ECO:0000256" key="3">
    <source>
        <dbReference type="ARBA" id="ARBA00022777"/>
    </source>
</evidence>
<keyword evidence="3" id="KW-0418">Kinase</keyword>
<dbReference type="Ensembl" id="ENSPRET00000002971.1">
    <property type="protein sequence ID" value="ENSPREP00000002920.1"/>
    <property type="gene ID" value="ENSPREG00000001992.1"/>
</dbReference>
<keyword evidence="2" id="KW-0547">Nucleotide-binding</keyword>
<dbReference type="GO" id="GO:0019205">
    <property type="term" value="F:nucleobase-containing compound kinase activity"/>
    <property type="evidence" value="ECO:0007669"/>
    <property type="project" value="InterPro"/>
</dbReference>
<protein>
    <submittedName>
        <fullName evidence="6">Adenylate kinase 9</fullName>
    </submittedName>
</protein>
<reference evidence="7" key="1">
    <citation type="submission" date="2013-11" db="EMBL/GenBank/DDBJ databases">
        <title>The genomic landscape of the Guanapo guppy.</title>
        <authorList>
            <person name="Kuenstner A."/>
            <person name="Dreyer C."/>
        </authorList>
    </citation>
    <scope>NUCLEOTIDE SEQUENCE</scope>
    <source>
        <strain evidence="7">Guanapo</strain>
    </source>
</reference>
<dbReference type="SUPFAM" id="SSF52540">
    <property type="entry name" value="P-loop containing nucleoside triphosphate hydrolases"/>
    <property type="match status" value="2"/>
</dbReference>
<keyword evidence="5" id="KW-0472">Membrane</keyword>
<reference evidence="6" key="3">
    <citation type="submission" date="2025-09" db="UniProtKB">
        <authorList>
            <consortium name="Ensembl"/>
        </authorList>
    </citation>
    <scope>IDENTIFICATION</scope>
    <source>
        <strain evidence="6">Guanapo</strain>
    </source>
</reference>
<keyword evidence="7" id="KW-1185">Reference proteome</keyword>
<dbReference type="PANTHER" id="PTHR23359">
    <property type="entry name" value="NUCLEOTIDE KINASE"/>
    <property type="match status" value="1"/>
</dbReference>
<evidence type="ECO:0000313" key="6">
    <source>
        <dbReference type="Ensembl" id="ENSPREP00000002920.1"/>
    </source>
</evidence>
<evidence type="ECO:0000256" key="2">
    <source>
        <dbReference type="ARBA" id="ARBA00022741"/>
    </source>
</evidence>
<evidence type="ECO:0000256" key="1">
    <source>
        <dbReference type="ARBA" id="ARBA00022679"/>
    </source>
</evidence>
<dbReference type="Gene3D" id="3.40.50.300">
    <property type="entry name" value="P-loop containing nucleotide triphosphate hydrolases"/>
    <property type="match status" value="2"/>
</dbReference>
<evidence type="ECO:0000313" key="7">
    <source>
        <dbReference type="Proteomes" id="UP000242638"/>
    </source>
</evidence>
<dbReference type="InterPro" id="IPR000850">
    <property type="entry name" value="Adenylat/UMP-CMP_kin"/>
</dbReference>
<feature type="coiled-coil region" evidence="4">
    <location>
        <begin position="151"/>
        <end position="178"/>
    </location>
</feature>
<proteinExistence type="predicted"/>
<dbReference type="Proteomes" id="UP000242638">
    <property type="component" value="Unassembled WGS sequence"/>
</dbReference>
<keyword evidence="5" id="KW-0812">Transmembrane</keyword>
<reference evidence="6" key="2">
    <citation type="submission" date="2025-08" db="UniProtKB">
        <authorList>
            <consortium name="Ensembl"/>
        </authorList>
    </citation>
    <scope>IDENTIFICATION</scope>
    <source>
        <strain evidence="6">Guanapo</strain>
    </source>
</reference>
<evidence type="ECO:0000256" key="4">
    <source>
        <dbReference type="SAM" id="Coils"/>
    </source>
</evidence>
<accession>A0A3P9N082</accession>
<dbReference type="GO" id="GO:0006139">
    <property type="term" value="P:nucleobase-containing compound metabolic process"/>
    <property type="evidence" value="ECO:0007669"/>
    <property type="project" value="InterPro"/>
</dbReference>
<feature type="transmembrane region" description="Helical" evidence="5">
    <location>
        <begin position="374"/>
        <end position="393"/>
    </location>
</feature>
<dbReference type="InterPro" id="IPR027417">
    <property type="entry name" value="P-loop_NTPase"/>
</dbReference>
<name>A0A3P9N082_POERE</name>
<dbReference type="GO" id="GO:0005524">
    <property type="term" value="F:ATP binding"/>
    <property type="evidence" value="ECO:0007669"/>
    <property type="project" value="InterPro"/>
</dbReference>
<dbReference type="Bgee" id="ENSPREG00000001992">
    <property type="expression patterns" value="Expressed in caudal fin and 1 other cell type or tissue"/>
</dbReference>
<keyword evidence="1" id="KW-0808">Transferase</keyword>
<dbReference type="GeneTree" id="ENSGT00740000115564"/>
<organism evidence="6 7">
    <name type="scientific">Poecilia reticulata</name>
    <name type="common">Guppy</name>
    <name type="synonym">Acanthophacelus reticulatus</name>
    <dbReference type="NCBI Taxonomy" id="8081"/>
    <lineage>
        <taxon>Eukaryota</taxon>
        <taxon>Metazoa</taxon>
        <taxon>Chordata</taxon>
        <taxon>Craniata</taxon>
        <taxon>Vertebrata</taxon>
        <taxon>Euteleostomi</taxon>
        <taxon>Actinopterygii</taxon>
        <taxon>Neopterygii</taxon>
        <taxon>Teleostei</taxon>
        <taxon>Neoteleostei</taxon>
        <taxon>Acanthomorphata</taxon>
        <taxon>Ovalentaria</taxon>
        <taxon>Atherinomorphae</taxon>
        <taxon>Cyprinodontiformes</taxon>
        <taxon>Poeciliidae</taxon>
        <taxon>Poeciliinae</taxon>
        <taxon>Poecilia</taxon>
    </lineage>
</organism>